<protein>
    <submittedName>
        <fullName evidence="1">Uncharacterized protein</fullName>
    </submittedName>
</protein>
<dbReference type="Proteomes" id="UP001162992">
    <property type="component" value="Chromosome 23"/>
</dbReference>
<reference evidence="2" key="1">
    <citation type="journal article" date="2024" name="Proc. Natl. Acad. Sci. U.S.A.">
        <title>Extraordinary preservation of gene collinearity over three hundred million years revealed in homosporous lycophytes.</title>
        <authorList>
            <person name="Li C."/>
            <person name="Wickell D."/>
            <person name="Kuo L.Y."/>
            <person name="Chen X."/>
            <person name="Nie B."/>
            <person name="Liao X."/>
            <person name="Peng D."/>
            <person name="Ji J."/>
            <person name="Jenkins J."/>
            <person name="Williams M."/>
            <person name="Shu S."/>
            <person name="Plott C."/>
            <person name="Barry K."/>
            <person name="Rajasekar S."/>
            <person name="Grimwood J."/>
            <person name="Han X."/>
            <person name="Sun S."/>
            <person name="Hou Z."/>
            <person name="He W."/>
            <person name="Dai G."/>
            <person name="Sun C."/>
            <person name="Schmutz J."/>
            <person name="Leebens-Mack J.H."/>
            <person name="Li F.W."/>
            <person name="Wang L."/>
        </authorList>
    </citation>
    <scope>NUCLEOTIDE SEQUENCE [LARGE SCALE GENOMIC DNA]</scope>
    <source>
        <strain evidence="2">cv. PW_Plant_1</strain>
    </source>
</reference>
<proteinExistence type="predicted"/>
<name>A0ACC2AAD7_DIPCM</name>
<comment type="caution">
    <text evidence="1">The sequence shown here is derived from an EMBL/GenBank/DDBJ whole genome shotgun (WGS) entry which is preliminary data.</text>
</comment>
<keyword evidence="2" id="KW-1185">Reference proteome</keyword>
<evidence type="ECO:0000313" key="2">
    <source>
        <dbReference type="Proteomes" id="UP001162992"/>
    </source>
</evidence>
<gene>
    <name evidence="1" type="ORF">O6H91_23G048400</name>
</gene>
<evidence type="ECO:0000313" key="1">
    <source>
        <dbReference type="EMBL" id="KAJ7514525.1"/>
    </source>
</evidence>
<sequence length="363" mass="39041">MAVAAAVIRCRRLNIPRAFVISMMINAIQAAIGRSMDPLLTPPAGNSLHIKASSVDGVQIYTCSGGEWRFLSASASLVDSSNSSIFIGTYAYVYSPKHVSAIGTWSLNNSEGVIAESGHAASEVTGRVIAFRGNKFALPAFLAQASSHLFDGTASLVSYIQQIPSDGGVPPGSSSCRKGSRQVHIPFEADYWFWTQDRQPPSVPSELSAIGLMIEGFFGTGHVKYVFNGTSWQQKNITASMYDVPGGILVGRFFIESHADDAGGSFTWEVFNPNGWTVTAKSASPGVQVDGSSLPWRLFSVTSASFNESFLGPITQVQMISTRGGLPPTPMQAQAVVETWKIMLLQWSFKVCMKISDSECTIT</sequence>
<organism evidence="1 2">
    <name type="scientific">Diphasiastrum complanatum</name>
    <name type="common">Issler's clubmoss</name>
    <name type="synonym">Lycopodium complanatum</name>
    <dbReference type="NCBI Taxonomy" id="34168"/>
    <lineage>
        <taxon>Eukaryota</taxon>
        <taxon>Viridiplantae</taxon>
        <taxon>Streptophyta</taxon>
        <taxon>Embryophyta</taxon>
        <taxon>Tracheophyta</taxon>
        <taxon>Lycopodiopsida</taxon>
        <taxon>Lycopodiales</taxon>
        <taxon>Lycopodiaceae</taxon>
        <taxon>Lycopodioideae</taxon>
        <taxon>Diphasiastrum</taxon>
    </lineage>
</organism>
<accession>A0ACC2AAD7</accession>
<dbReference type="EMBL" id="CM055114">
    <property type="protein sequence ID" value="KAJ7514525.1"/>
    <property type="molecule type" value="Genomic_DNA"/>
</dbReference>